<feature type="binding site" evidence="1">
    <location>
        <begin position="106"/>
        <end position="113"/>
    </location>
    <ligand>
        <name>ATP</name>
        <dbReference type="ChEBI" id="CHEBI:30616"/>
    </ligand>
</feature>
<keyword evidence="3" id="KW-0378">Hydrolase</keyword>
<dbReference type="AlphaFoldDB" id="A0A836CEV8"/>
<feature type="domain" description="Kinesin motor" evidence="2">
    <location>
        <begin position="1"/>
        <end position="199"/>
    </location>
</feature>
<feature type="non-terminal residue" evidence="3">
    <location>
        <position position="1"/>
    </location>
</feature>
<dbReference type="Proteomes" id="UP000664859">
    <property type="component" value="Unassembled WGS sequence"/>
</dbReference>
<reference evidence="3" key="1">
    <citation type="submission" date="2021-02" db="EMBL/GenBank/DDBJ databases">
        <title>First Annotated Genome of the Yellow-green Alga Tribonema minus.</title>
        <authorList>
            <person name="Mahan K.M."/>
        </authorList>
    </citation>
    <scope>NUCLEOTIDE SEQUENCE</scope>
    <source>
        <strain evidence="3">UTEX B ZZ1240</strain>
    </source>
</reference>
<dbReference type="SMART" id="SM00129">
    <property type="entry name" value="KISc"/>
    <property type="match status" value="1"/>
</dbReference>
<dbReference type="GO" id="GO:0005524">
    <property type="term" value="F:ATP binding"/>
    <property type="evidence" value="ECO:0007669"/>
    <property type="project" value="UniProtKB-UniRule"/>
</dbReference>
<comment type="similarity">
    <text evidence="1">Belongs to the TRAFAC class myosin-kinesin ATPase superfamily. Kinesin family.</text>
</comment>
<keyword evidence="4" id="KW-1185">Reference proteome</keyword>
<dbReference type="Gene3D" id="3.40.850.10">
    <property type="entry name" value="Kinesin motor domain"/>
    <property type="match status" value="1"/>
</dbReference>
<dbReference type="EMBL" id="JAFCMP010000180">
    <property type="protein sequence ID" value="KAG5183925.1"/>
    <property type="molecule type" value="Genomic_DNA"/>
</dbReference>
<sequence length="199" mass="21753">QVCVRVRPVLPSEEYTGTQTIISVEGNSCVLVDPTAFGAAAAVARDSGQTLDINAWARHFTFDHCFWSANIEDPHYSGQNEVYKFIGARALEQAWQGYNCTILAYGQTGSGKSYSMMGLEPVHRSQVRTEDGLIPRICESLFAEIAEATRCDGGGDGAELSFGVEVSYLEIYNEQVRDLFGPQAAPGRAPPTLRVREDP</sequence>
<gene>
    <name evidence="3" type="ORF">JKP88DRAFT_151503</name>
</gene>
<dbReference type="SUPFAM" id="SSF52540">
    <property type="entry name" value="P-loop containing nucleoside triphosphate hydrolases"/>
    <property type="match status" value="1"/>
</dbReference>
<evidence type="ECO:0000259" key="2">
    <source>
        <dbReference type="PROSITE" id="PS50067"/>
    </source>
</evidence>
<dbReference type="GO" id="GO:0007018">
    <property type="term" value="P:microtubule-based movement"/>
    <property type="evidence" value="ECO:0007669"/>
    <property type="project" value="InterPro"/>
</dbReference>
<dbReference type="InterPro" id="IPR027417">
    <property type="entry name" value="P-loop_NTPase"/>
</dbReference>
<dbReference type="GO" id="GO:0008017">
    <property type="term" value="F:microtubule binding"/>
    <property type="evidence" value="ECO:0007669"/>
    <property type="project" value="InterPro"/>
</dbReference>
<dbReference type="GO" id="GO:0003777">
    <property type="term" value="F:microtubule motor activity"/>
    <property type="evidence" value="ECO:0007669"/>
    <property type="project" value="InterPro"/>
</dbReference>
<dbReference type="InterPro" id="IPR001752">
    <property type="entry name" value="Kinesin_motor_dom"/>
</dbReference>
<dbReference type="InterPro" id="IPR036961">
    <property type="entry name" value="Kinesin_motor_dom_sf"/>
</dbReference>
<keyword evidence="1" id="KW-0067">ATP-binding</keyword>
<protein>
    <submittedName>
        <fullName evidence="3">P-loop containing nucleoside triphosphate hydrolase protein</fullName>
    </submittedName>
</protein>
<evidence type="ECO:0000313" key="3">
    <source>
        <dbReference type="EMBL" id="KAG5183925.1"/>
    </source>
</evidence>
<keyword evidence="1" id="KW-0505">Motor protein</keyword>
<dbReference type="GO" id="GO:0016787">
    <property type="term" value="F:hydrolase activity"/>
    <property type="evidence" value="ECO:0007669"/>
    <property type="project" value="UniProtKB-KW"/>
</dbReference>
<dbReference type="OrthoDB" id="3176171at2759"/>
<comment type="caution">
    <text evidence="3">The sequence shown here is derived from an EMBL/GenBank/DDBJ whole genome shotgun (WGS) entry which is preliminary data.</text>
</comment>
<dbReference type="PANTHER" id="PTHR47117">
    <property type="entry name" value="STAR-RELATED LIPID TRANSFER PROTEIN 9"/>
    <property type="match status" value="1"/>
</dbReference>
<feature type="non-terminal residue" evidence="3">
    <location>
        <position position="199"/>
    </location>
</feature>
<dbReference type="PROSITE" id="PS50067">
    <property type="entry name" value="KINESIN_MOTOR_2"/>
    <property type="match status" value="1"/>
</dbReference>
<evidence type="ECO:0000256" key="1">
    <source>
        <dbReference type="PROSITE-ProRule" id="PRU00283"/>
    </source>
</evidence>
<evidence type="ECO:0000313" key="4">
    <source>
        <dbReference type="Proteomes" id="UP000664859"/>
    </source>
</evidence>
<accession>A0A836CEV8</accession>
<organism evidence="3 4">
    <name type="scientific">Tribonema minus</name>
    <dbReference type="NCBI Taxonomy" id="303371"/>
    <lineage>
        <taxon>Eukaryota</taxon>
        <taxon>Sar</taxon>
        <taxon>Stramenopiles</taxon>
        <taxon>Ochrophyta</taxon>
        <taxon>PX clade</taxon>
        <taxon>Xanthophyceae</taxon>
        <taxon>Tribonematales</taxon>
        <taxon>Tribonemataceae</taxon>
        <taxon>Tribonema</taxon>
    </lineage>
</organism>
<proteinExistence type="inferred from homology"/>
<name>A0A836CEV8_9STRA</name>
<keyword evidence="1" id="KW-0547">Nucleotide-binding</keyword>
<dbReference type="Pfam" id="PF00225">
    <property type="entry name" value="Kinesin"/>
    <property type="match status" value="1"/>
</dbReference>